<dbReference type="PANTHER" id="PTHR10953:SF4">
    <property type="entry name" value="UBIQUITIN-ACTIVATING ENZYME E1 C-TERMINAL DOMAIN-CONTAINING PROTEIN"/>
    <property type="match status" value="1"/>
</dbReference>
<evidence type="ECO:0000256" key="10">
    <source>
        <dbReference type="PROSITE-ProRule" id="PRU10132"/>
    </source>
</evidence>
<dbReference type="OrthoDB" id="10252231at2759"/>
<dbReference type="Gene3D" id="3.40.50.720">
    <property type="entry name" value="NAD(P)-binding Rossmann-like Domain"/>
    <property type="match status" value="1"/>
</dbReference>
<dbReference type="GO" id="GO:0004839">
    <property type="term" value="F:ubiquitin activating enzyme activity"/>
    <property type="evidence" value="ECO:0007669"/>
    <property type="project" value="UniProtKB-EC"/>
</dbReference>
<dbReference type="STRING" id="35722.A0A0B7NVW5"/>
<evidence type="ECO:0000256" key="11">
    <source>
        <dbReference type="RuleBase" id="RU000519"/>
    </source>
</evidence>
<keyword evidence="7 11" id="KW-0833">Ubl conjugation pathway</keyword>
<dbReference type="PROSITE" id="PS00865">
    <property type="entry name" value="UBIQUITIN_ACTIVAT_2"/>
    <property type="match status" value="1"/>
</dbReference>
<evidence type="ECO:0000256" key="4">
    <source>
        <dbReference type="ARBA" id="ARBA00012990"/>
    </source>
</evidence>
<feature type="coiled-coil region" evidence="12">
    <location>
        <begin position="869"/>
        <end position="896"/>
    </location>
</feature>
<dbReference type="FunFam" id="2.40.30.180:FF:000001">
    <property type="entry name" value="ubiquitin-like modifier-activating enzyme 1"/>
    <property type="match status" value="1"/>
</dbReference>
<dbReference type="InterPro" id="IPR038252">
    <property type="entry name" value="UBA_E1_C_sf"/>
</dbReference>
<dbReference type="InterPro" id="IPR018965">
    <property type="entry name" value="Ub-activating_enz_E1_C"/>
</dbReference>
<dbReference type="Gene3D" id="3.40.50.12550">
    <property type="entry name" value="Ubiquitin-activating enzyme E1, inactive adenylation domain, subdomain 2"/>
    <property type="match status" value="1"/>
</dbReference>
<dbReference type="InterPro" id="IPR042302">
    <property type="entry name" value="E1_FCCH_sf"/>
</dbReference>
<dbReference type="Pfam" id="PF00899">
    <property type="entry name" value="ThiF"/>
    <property type="match status" value="1"/>
</dbReference>
<protein>
    <recommendedName>
        <fullName evidence="9">Ubiquitin-activating enzyme E1 1</fullName>
        <ecNumber evidence="4">6.2.1.45</ecNumber>
    </recommendedName>
</protein>
<dbReference type="GO" id="GO:0005737">
    <property type="term" value="C:cytoplasm"/>
    <property type="evidence" value="ECO:0007669"/>
    <property type="project" value="TreeGrafter"/>
</dbReference>
<dbReference type="GO" id="GO:0006974">
    <property type="term" value="P:DNA damage response"/>
    <property type="evidence" value="ECO:0007669"/>
    <property type="project" value="TreeGrafter"/>
</dbReference>
<evidence type="ECO:0000256" key="3">
    <source>
        <dbReference type="ARBA" id="ARBA00005673"/>
    </source>
</evidence>
<dbReference type="InterPro" id="IPR045886">
    <property type="entry name" value="ThiF/MoeB/HesA"/>
</dbReference>
<dbReference type="GO" id="GO:0005634">
    <property type="term" value="C:nucleus"/>
    <property type="evidence" value="ECO:0007669"/>
    <property type="project" value="TreeGrafter"/>
</dbReference>
<dbReference type="FunFam" id="3.40.50.12550:FF:000001">
    <property type="entry name" value="Ubiquitin-activating enzyme E1 1"/>
    <property type="match status" value="1"/>
</dbReference>
<dbReference type="Gene3D" id="3.50.50.80">
    <property type="entry name" value="Ubiquitin-activating enzyme E1, inactive adenylation domain, subdomain 1"/>
    <property type="match status" value="1"/>
</dbReference>
<evidence type="ECO:0000256" key="5">
    <source>
        <dbReference type="ARBA" id="ARBA00022598"/>
    </source>
</evidence>
<keyword evidence="6 11" id="KW-0547">Nucleotide-binding</keyword>
<dbReference type="InterPro" id="IPR019572">
    <property type="entry name" value="UBA_E1_SCCH"/>
</dbReference>
<dbReference type="EMBL" id="LN734014">
    <property type="protein sequence ID" value="CEP19174.1"/>
    <property type="molecule type" value="Genomic_DNA"/>
</dbReference>
<dbReference type="InterPro" id="IPR035985">
    <property type="entry name" value="Ubiquitin-activating_enz"/>
</dbReference>
<gene>
    <name evidence="14" type="primary">PARPA_13486.1 scaffold 46870</name>
</gene>
<comment type="similarity">
    <text evidence="3 11">Belongs to the ubiquitin-activating E1 family.</text>
</comment>
<dbReference type="PRINTS" id="PR01849">
    <property type="entry name" value="UBIQUITINACT"/>
</dbReference>
<keyword evidence="5 11" id="KW-0436">Ligase</keyword>
<dbReference type="InterPro" id="IPR042449">
    <property type="entry name" value="Ub-E1_IAD_1"/>
</dbReference>
<evidence type="ECO:0000256" key="9">
    <source>
        <dbReference type="ARBA" id="ARBA00073786"/>
    </source>
</evidence>
<keyword evidence="12" id="KW-0175">Coiled coil</keyword>
<dbReference type="CDD" id="cd01491">
    <property type="entry name" value="Ube1_repeat1"/>
    <property type="match status" value="1"/>
</dbReference>
<dbReference type="Gene3D" id="2.40.30.180">
    <property type="entry name" value="Ubiquitin-activating enzyme E1, FCCH domain"/>
    <property type="match status" value="1"/>
</dbReference>
<reference evidence="14 15" key="1">
    <citation type="submission" date="2014-09" db="EMBL/GenBank/DDBJ databases">
        <authorList>
            <person name="Ellenberger Sabrina"/>
        </authorList>
    </citation>
    <scope>NUCLEOTIDE SEQUENCE [LARGE SCALE GENOMIC DNA]</scope>
    <source>
        <strain evidence="14 15">CBS 412.66</strain>
    </source>
</reference>
<dbReference type="SMART" id="SM00985">
    <property type="entry name" value="UBA_e1_C"/>
    <property type="match status" value="1"/>
</dbReference>
<feature type="domain" description="Ubiquitin-activating enzyme E1 C-terminal" evidence="13">
    <location>
        <begin position="893"/>
        <end position="1018"/>
    </location>
</feature>
<organism evidence="14 15">
    <name type="scientific">Parasitella parasitica</name>
    <dbReference type="NCBI Taxonomy" id="35722"/>
    <lineage>
        <taxon>Eukaryota</taxon>
        <taxon>Fungi</taxon>
        <taxon>Fungi incertae sedis</taxon>
        <taxon>Mucoromycota</taxon>
        <taxon>Mucoromycotina</taxon>
        <taxon>Mucoromycetes</taxon>
        <taxon>Mucorales</taxon>
        <taxon>Mucorineae</taxon>
        <taxon>Mucoraceae</taxon>
        <taxon>Parasitella</taxon>
    </lineage>
</organism>
<dbReference type="InterPro" id="IPR018075">
    <property type="entry name" value="UBQ-activ_enz_E1"/>
</dbReference>
<dbReference type="NCBIfam" id="TIGR01408">
    <property type="entry name" value="Ube1"/>
    <property type="match status" value="1"/>
</dbReference>
<dbReference type="UniPathway" id="UPA00143"/>
<dbReference type="InterPro" id="IPR042063">
    <property type="entry name" value="Ubi_acti_E1_SCCH"/>
</dbReference>
<evidence type="ECO:0000256" key="12">
    <source>
        <dbReference type="SAM" id="Coils"/>
    </source>
</evidence>
<proteinExistence type="inferred from homology"/>
<comment type="pathway">
    <text evidence="2">Protein modification; protein ubiquitination.</text>
</comment>
<evidence type="ECO:0000313" key="14">
    <source>
        <dbReference type="EMBL" id="CEP19174.1"/>
    </source>
</evidence>
<evidence type="ECO:0000259" key="13">
    <source>
        <dbReference type="SMART" id="SM00985"/>
    </source>
</evidence>
<evidence type="ECO:0000256" key="2">
    <source>
        <dbReference type="ARBA" id="ARBA00004906"/>
    </source>
</evidence>
<dbReference type="Pfam" id="PF10585">
    <property type="entry name" value="UBA_E1_SCCH"/>
    <property type="match status" value="1"/>
</dbReference>
<comment type="catalytic activity">
    <reaction evidence="1">
        <text>ATP + ubiquitin + [E1 ubiquitin-activating enzyme]-L-cysteine = AMP + diphosphate + S-ubiquitinyl-[E1 ubiquitin-activating enzyme]-L-cysteine.</text>
        <dbReference type="EC" id="6.2.1.45"/>
    </reaction>
</comment>
<evidence type="ECO:0000256" key="1">
    <source>
        <dbReference type="ARBA" id="ARBA00000488"/>
    </source>
</evidence>
<name>A0A0B7NVW5_9FUNG</name>
<keyword evidence="15" id="KW-1185">Reference proteome</keyword>
<dbReference type="InterPro" id="IPR032420">
    <property type="entry name" value="E1_4HB"/>
</dbReference>
<dbReference type="PANTHER" id="PTHR10953">
    <property type="entry name" value="UBIQUITIN-ACTIVATING ENZYME E1"/>
    <property type="match status" value="1"/>
</dbReference>
<dbReference type="GO" id="GO:0005524">
    <property type="term" value="F:ATP binding"/>
    <property type="evidence" value="ECO:0007669"/>
    <property type="project" value="UniProtKB-KW"/>
</dbReference>
<dbReference type="Pfam" id="PF16191">
    <property type="entry name" value="E1_4HB"/>
    <property type="match status" value="1"/>
</dbReference>
<dbReference type="Gene3D" id="3.10.290.60">
    <property type="entry name" value="Ubiquitin-activating enzyme E1, UFD domain"/>
    <property type="match status" value="1"/>
</dbReference>
<dbReference type="InterPro" id="IPR032418">
    <property type="entry name" value="E1_FCCH"/>
</dbReference>
<evidence type="ECO:0000313" key="15">
    <source>
        <dbReference type="Proteomes" id="UP000054107"/>
    </source>
</evidence>
<dbReference type="SUPFAM" id="SSF69572">
    <property type="entry name" value="Activating enzymes of the ubiquitin-like proteins"/>
    <property type="match status" value="2"/>
</dbReference>
<dbReference type="FunFam" id="3.10.290.60:FF:000002">
    <property type="entry name" value="Ubiquitin-like modifier-activating enzyme 1"/>
    <property type="match status" value="1"/>
</dbReference>
<sequence length="1024" mass="114785">MTSMNIDSEQTIDEGLYSRQLYVLGHEAMKKMSVAHVLVVGLKGLGVEIAKNVVLAGVKSVTLWDPAPAEITDLSAQFYLTEQDIGQPRAKVTQPKLAELNQYVPVHLLEGELTEDALKKYKVVVVTEMPFSKQLAISKICHANNIHFISTEVRGLFGRIFNDFGSQFEIIDTTGEEPLHGMIASISQEKEGIVTCLDEVRHGLEDGDFVSFKEIQGMTELNDTAPHKIKVFGPYSFSIGDTSSFSDYKNGGLFTQVKMPKYVDFKSFEESLTKPEFLISDYAKFDRPMQLHLAFQALSKFVEKNGRYPKPRNEQDAAEVFEETKALVSTVDEKPELDEKLIKELAYQSYGELAPMVAVFGGLAAQEVLKSVSGKFSPIHQCMYFDALEALPTTVPLSEELCAPSGSRYDGQIAVFGKAFQEKIANTKEFLVGAGAIGCEMLKNWAMMGLGTGPNGHVTITDMDTIEKSNLNRQFLFRAGDVGKLKSECASTAVSKMNPELKGKITIHQDRVGPETENVYDDAFFEALDGVTNALDNVEARKYMDRRCVYYRKPLLESGTLGTKGNTQVIIPFLTESYSSSQDPPEKSIPICTLKNFPNAIEHTIQWARDLFEGYFKQPADNVNLYLTQPNFVEATLKQGGTSKDTIETVYNCLTTDKPESFADCVAWARLKFEDLFSNNIRQLLFNFPPDAVTSTGQLFWSGPKRAPSPLVFDKNNRTHLDFIIDAANLHAFNYGIQGKTDDAYFLKELENVIVPEFKPKEGVKIQVQENETVDNDSGNDSLDDVIARLPAPASVGNFRLQPAEFEKDDDSNHHIDFITAASNLRALNYGITIADRHKTKFIAGKIIPAIATTTAMVTGLVCLELYKIIDCQHDFAQYEKNLERHEKDLARYKNGFVNLALPFFGFSEPIGAPQMEYNGNKFTLWSRFDIDRNMTLQEFIDYFKNEHNLEVTMVSSGVSMLYSFFMNKKKAAERLAMPLSEIVESVSKKPIPPHVRYVIFEICVNDAEDEDVDVPYVRVNIRQ</sequence>
<dbReference type="Proteomes" id="UP000054107">
    <property type="component" value="Unassembled WGS sequence"/>
</dbReference>
<keyword evidence="8 11" id="KW-0067">ATP-binding</keyword>
<feature type="active site" description="Glycyl thioester intermediate" evidence="10">
    <location>
        <position position="592"/>
    </location>
</feature>
<evidence type="ECO:0000256" key="6">
    <source>
        <dbReference type="ARBA" id="ARBA00022741"/>
    </source>
</evidence>
<dbReference type="Pfam" id="PF16190">
    <property type="entry name" value="E1_FCCH"/>
    <property type="match status" value="1"/>
</dbReference>
<dbReference type="FunFam" id="1.10.10.2660:FF:000001">
    <property type="entry name" value="Ubiquitin-activating enzyme E1 1"/>
    <property type="match status" value="1"/>
</dbReference>
<dbReference type="Gene3D" id="1.10.10.2660">
    <property type="entry name" value="Ubiquitin-activating enzyme E1, SCCH domain"/>
    <property type="match status" value="1"/>
</dbReference>
<dbReference type="FunFam" id="3.40.50.720:FF:000015">
    <property type="entry name" value="Ubiquitin-activating enzyme E1 1"/>
    <property type="match status" value="1"/>
</dbReference>
<dbReference type="Pfam" id="PF09358">
    <property type="entry name" value="E1_UFD"/>
    <property type="match status" value="1"/>
</dbReference>
<accession>A0A0B7NVW5</accession>
<dbReference type="InterPro" id="IPR000011">
    <property type="entry name" value="UBQ/SUMO-activ_enz_E1-like"/>
</dbReference>
<dbReference type="AlphaFoldDB" id="A0A0B7NVW5"/>
<dbReference type="EC" id="6.2.1.45" evidence="4"/>
<evidence type="ECO:0000256" key="8">
    <source>
        <dbReference type="ARBA" id="ARBA00022840"/>
    </source>
</evidence>
<dbReference type="FunFam" id="3.50.50.80:FF:000001">
    <property type="entry name" value="ubiquitin-like modifier-activating enzyme 1"/>
    <property type="match status" value="1"/>
</dbReference>
<evidence type="ECO:0000256" key="7">
    <source>
        <dbReference type="ARBA" id="ARBA00022786"/>
    </source>
</evidence>
<dbReference type="InterPro" id="IPR033127">
    <property type="entry name" value="UBQ-activ_enz_E1_Cys_AS"/>
</dbReference>
<dbReference type="CDD" id="cd01490">
    <property type="entry name" value="Ube1_repeat2"/>
    <property type="match status" value="1"/>
</dbReference>
<dbReference type="InterPro" id="IPR000594">
    <property type="entry name" value="ThiF_NAD_FAD-bd"/>
</dbReference>
<dbReference type="GO" id="GO:0006511">
    <property type="term" value="P:ubiquitin-dependent protein catabolic process"/>
    <property type="evidence" value="ECO:0007669"/>
    <property type="project" value="TreeGrafter"/>
</dbReference>